<dbReference type="PANTHER" id="PTHR44019:SF8">
    <property type="entry name" value="POC1 CENTRIOLAR PROTEIN HOMOLOG"/>
    <property type="match status" value="1"/>
</dbReference>
<dbReference type="InterPro" id="IPR019775">
    <property type="entry name" value="WD40_repeat_CS"/>
</dbReference>
<evidence type="ECO:0000256" key="2">
    <source>
        <dbReference type="ARBA" id="ARBA00022737"/>
    </source>
</evidence>
<dbReference type="PROSITE" id="PS50294">
    <property type="entry name" value="WD_REPEATS_REGION"/>
    <property type="match status" value="3"/>
</dbReference>
<keyword evidence="1 3" id="KW-0853">WD repeat</keyword>
<dbReference type="PANTHER" id="PTHR44019">
    <property type="entry name" value="WD REPEAT-CONTAINING PROTEIN 55"/>
    <property type="match status" value="1"/>
</dbReference>
<feature type="repeat" description="WD" evidence="3">
    <location>
        <begin position="50"/>
        <end position="91"/>
    </location>
</feature>
<dbReference type="InterPro" id="IPR015943">
    <property type="entry name" value="WD40/YVTN_repeat-like_dom_sf"/>
</dbReference>
<dbReference type="InterPro" id="IPR036322">
    <property type="entry name" value="WD40_repeat_dom_sf"/>
</dbReference>
<dbReference type="EMBL" id="JADNYJ010000076">
    <property type="protein sequence ID" value="KAF8890252.1"/>
    <property type="molecule type" value="Genomic_DNA"/>
</dbReference>
<keyword evidence="5" id="KW-1185">Reference proteome</keyword>
<dbReference type="Gene3D" id="2.130.10.10">
    <property type="entry name" value="YVTN repeat-like/Quinoprotein amine dehydrogenase"/>
    <property type="match status" value="2"/>
</dbReference>
<accession>A0A9P5NL43</accession>
<protein>
    <submittedName>
        <fullName evidence="4">WD40-repeat-containing domain protein</fullName>
    </submittedName>
</protein>
<dbReference type="InterPro" id="IPR050505">
    <property type="entry name" value="WDR55/POC1"/>
</dbReference>
<evidence type="ECO:0000313" key="5">
    <source>
        <dbReference type="Proteomes" id="UP000724874"/>
    </source>
</evidence>
<dbReference type="SUPFAM" id="SSF50978">
    <property type="entry name" value="WD40 repeat-like"/>
    <property type="match status" value="1"/>
</dbReference>
<sequence length="501" mass="55463">MQPLKSHVLKGPIRTVAFFPDGKRIVTGGHPDGTARIWNLDTGKEEGGPLDGHSQPVTNLAVSKDGSEVVTGGRDRKVLLWTIHSQGKATSKQLFSAPDNASFLTFNSADEIPDIIATASSQGIIDIWRLSVLVDPALLNQIVIPDTTVTSIHLSTGSPGLLAVVCGDRRVLVFDIHSGERRTELGAYPATVLSLTFLPKSTRVASTAHKKVYVTDEQDNASTNEQIGEHSQTVKSIAVHPGGGIIATGGYDKIVRVWNIRKRVEIGSSTQHSGAITKIIFSPDGTRVLSVSREKRIYLWSLDSISIEENRRALPTANDGHTPSDPLEDFFAEYPLFTYNGNVAPTSEFYRLCSFFGWKRGDNNREDAYQSFRIALTEQFNTVYGTDAESLEGWQLLCAKVGVDPIPDSLKKCREIIMTTHVNLVDLVHRGGIVKKFATVDRLSAYSLRERKIFPREEAYAGGLLKELLRHIFSPELDRQHNVGENRRNYSRQNKRRGGLY</sequence>
<evidence type="ECO:0000256" key="1">
    <source>
        <dbReference type="ARBA" id="ARBA00022574"/>
    </source>
</evidence>
<dbReference type="OrthoDB" id="6105938at2759"/>
<feature type="repeat" description="WD" evidence="3">
    <location>
        <begin position="269"/>
        <end position="310"/>
    </location>
</feature>
<evidence type="ECO:0000313" key="4">
    <source>
        <dbReference type="EMBL" id="KAF8890252.1"/>
    </source>
</evidence>
<keyword evidence="2" id="KW-0677">Repeat</keyword>
<dbReference type="PROSITE" id="PS50082">
    <property type="entry name" value="WD_REPEATS_2"/>
    <property type="match status" value="3"/>
</dbReference>
<comment type="caution">
    <text evidence="4">The sequence shown here is derived from an EMBL/GenBank/DDBJ whole genome shotgun (WGS) entry which is preliminary data.</text>
</comment>
<gene>
    <name evidence="4" type="ORF">CPB84DRAFT_1963875</name>
</gene>
<evidence type="ECO:0000256" key="3">
    <source>
        <dbReference type="PROSITE-ProRule" id="PRU00221"/>
    </source>
</evidence>
<dbReference type="InterPro" id="IPR001680">
    <property type="entry name" value="WD40_rpt"/>
</dbReference>
<dbReference type="AlphaFoldDB" id="A0A9P5NL43"/>
<dbReference type="PROSITE" id="PS00678">
    <property type="entry name" value="WD_REPEATS_1"/>
    <property type="match status" value="2"/>
</dbReference>
<dbReference type="CDD" id="cd00200">
    <property type="entry name" value="WD40"/>
    <property type="match status" value="1"/>
</dbReference>
<reference evidence="4" key="1">
    <citation type="submission" date="2020-11" db="EMBL/GenBank/DDBJ databases">
        <authorList>
            <consortium name="DOE Joint Genome Institute"/>
            <person name="Ahrendt S."/>
            <person name="Riley R."/>
            <person name="Andreopoulos W."/>
            <person name="LaButti K."/>
            <person name="Pangilinan J."/>
            <person name="Ruiz-duenas F.J."/>
            <person name="Barrasa J.M."/>
            <person name="Sanchez-Garcia M."/>
            <person name="Camarero S."/>
            <person name="Miyauchi S."/>
            <person name="Serrano A."/>
            <person name="Linde D."/>
            <person name="Babiker R."/>
            <person name="Drula E."/>
            <person name="Ayuso-Fernandez I."/>
            <person name="Pacheco R."/>
            <person name="Padilla G."/>
            <person name="Ferreira P."/>
            <person name="Barriuso J."/>
            <person name="Kellner H."/>
            <person name="Castanera R."/>
            <person name="Alfaro M."/>
            <person name="Ramirez L."/>
            <person name="Pisabarro A.G."/>
            <person name="Kuo A."/>
            <person name="Tritt A."/>
            <person name="Lipzen A."/>
            <person name="He G."/>
            <person name="Yan M."/>
            <person name="Ng V."/>
            <person name="Cullen D."/>
            <person name="Martin F."/>
            <person name="Rosso M.-N."/>
            <person name="Henrissat B."/>
            <person name="Hibbett D."/>
            <person name="Martinez A.T."/>
            <person name="Grigoriev I.V."/>
        </authorList>
    </citation>
    <scope>NUCLEOTIDE SEQUENCE</scope>
    <source>
        <strain evidence="4">AH 44721</strain>
    </source>
</reference>
<organism evidence="4 5">
    <name type="scientific">Gymnopilus junonius</name>
    <name type="common">Spectacular rustgill mushroom</name>
    <name type="synonym">Gymnopilus spectabilis subsp. junonius</name>
    <dbReference type="NCBI Taxonomy" id="109634"/>
    <lineage>
        <taxon>Eukaryota</taxon>
        <taxon>Fungi</taxon>
        <taxon>Dikarya</taxon>
        <taxon>Basidiomycota</taxon>
        <taxon>Agaricomycotina</taxon>
        <taxon>Agaricomycetes</taxon>
        <taxon>Agaricomycetidae</taxon>
        <taxon>Agaricales</taxon>
        <taxon>Agaricineae</taxon>
        <taxon>Hymenogastraceae</taxon>
        <taxon>Gymnopilus</taxon>
    </lineage>
</organism>
<dbReference type="SMART" id="SM00320">
    <property type="entry name" value="WD40"/>
    <property type="match status" value="7"/>
</dbReference>
<feature type="repeat" description="WD" evidence="3">
    <location>
        <begin position="227"/>
        <end position="268"/>
    </location>
</feature>
<dbReference type="Proteomes" id="UP000724874">
    <property type="component" value="Unassembled WGS sequence"/>
</dbReference>
<dbReference type="Pfam" id="PF00400">
    <property type="entry name" value="WD40"/>
    <property type="match status" value="4"/>
</dbReference>
<proteinExistence type="predicted"/>
<name>A0A9P5NL43_GYMJU</name>